<dbReference type="KEGG" id="shs:STEHIDRAFT_164166"/>
<sequence length="131" mass="14219">MPLFTSCTLADFIGLLQPSRVPIESPHAVIFGHSDIVSSTVAAMPRNKNVMITQHYSYTMNLSDIFVVLDIGKTEFVQESWLKPSAVAVNIGTNYIPGKLVYIVVSLAMSTLPPLLTSPRTLSPSQEVSAP</sequence>
<dbReference type="AlphaFoldDB" id="R7RW26"/>
<evidence type="ECO:0000313" key="4">
    <source>
        <dbReference type="Proteomes" id="UP000053927"/>
    </source>
</evidence>
<dbReference type="Proteomes" id="UP000053927">
    <property type="component" value="Unassembled WGS sequence"/>
</dbReference>
<dbReference type="SUPFAM" id="SSF51735">
    <property type="entry name" value="NAD(P)-binding Rossmann-fold domains"/>
    <property type="match status" value="1"/>
</dbReference>
<dbReference type="Gene3D" id="3.40.50.720">
    <property type="entry name" value="NAD(P)-binding Rossmann-like Domain"/>
    <property type="match status" value="1"/>
</dbReference>
<reference evidence="4" key="1">
    <citation type="journal article" date="2012" name="Science">
        <title>The Paleozoic origin of enzymatic lignin decomposition reconstructed from 31 fungal genomes.</title>
        <authorList>
            <person name="Floudas D."/>
            <person name="Binder M."/>
            <person name="Riley R."/>
            <person name="Barry K."/>
            <person name="Blanchette R.A."/>
            <person name="Henrissat B."/>
            <person name="Martinez A.T."/>
            <person name="Otillar R."/>
            <person name="Spatafora J.W."/>
            <person name="Yadav J.S."/>
            <person name="Aerts A."/>
            <person name="Benoit I."/>
            <person name="Boyd A."/>
            <person name="Carlson A."/>
            <person name="Copeland A."/>
            <person name="Coutinho P.M."/>
            <person name="de Vries R.P."/>
            <person name="Ferreira P."/>
            <person name="Findley K."/>
            <person name="Foster B."/>
            <person name="Gaskell J."/>
            <person name="Glotzer D."/>
            <person name="Gorecki P."/>
            <person name="Heitman J."/>
            <person name="Hesse C."/>
            <person name="Hori C."/>
            <person name="Igarashi K."/>
            <person name="Jurgens J.A."/>
            <person name="Kallen N."/>
            <person name="Kersten P."/>
            <person name="Kohler A."/>
            <person name="Kuees U."/>
            <person name="Kumar T.K.A."/>
            <person name="Kuo A."/>
            <person name="LaButti K."/>
            <person name="Larrondo L.F."/>
            <person name="Lindquist E."/>
            <person name="Ling A."/>
            <person name="Lombard V."/>
            <person name="Lucas S."/>
            <person name="Lundell T."/>
            <person name="Martin R."/>
            <person name="McLaughlin D.J."/>
            <person name="Morgenstern I."/>
            <person name="Morin E."/>
            <person name="Murat C."/>
            <person name="Nagy L.G."/>
            <person name="Nolan M."/>
            <person name="Ohm R.A."/>
            <person name="Patyshakuliyeva A."/>
            <person name="Rokas A."/>
            <person name="Ruiz-Duenas F.J."/>
            <person name="Sabat G."/>
            <person name="Salamov A."/>
            <person name="Samejima M."/>
            <person name="Schmutz J."/>
            <person name="Slot J.C."/>
            <person name="St John F."/>
            <person name="Stenlid J."/>
            <person name="Sun H."/>
            <person name="Sun S."/>
            <person name="Syed K."/>
            <person name="Tsang A."/>
            <person name="Wiebenga A."/>
            <person name="Young D."/>
            <person name="Pisabarro A."/>
            <person name="Eastwood D.C."/>
            <person name="Martin F."/>
            <person name="Cullen D."/>
            <person name="Grigoriev I.V."/>
            <person name="Hibbett D.S."/>
        </authorList>
    </citation>
    <scope>NUCLEOTIDE SEQUENCE [LARGE SCALE GENOMIC DNA]</scope>
    <source>
        <strain evidence="4">FP-91666</strain>
    </source>
</reference>
<dbReference type="RefSeq" id="XP_007311949.1">
    <property type="nucleotide sequence ID" value="XM_007311887.1"/>
</dbReference>
<gene>
    <name evidence="3" type="ORF">STEHIDRAFT_164166</name>
</gene>
<feature type="domain" description="Tetrahydrofolate dehydrogenase/cyclohydrolase NAD(P)-binding" evidence="2">
    <location>
        <begin position="6"/>
        <end position="96"/>
    </location>
</feature>
<dbReference type="EMBL" id="JH687507">
    <property type="protein sequence ID" value="EIM78953.1"/>
    <property type="molecule type" value="Genomic_DNA"/>
</dbReference>
<dbReference type="InterPro" id="IPR036291">
    <property type="entry name" value="NAD(P)-bd_dom_sf"/>
</dbReference>
<evidence type="ECO:0000259" key="2">
    <source>
        <dbReference type="Pfam" id="PF02882"/>
    </source>
</evidence>
<dbReference type="Pfam" id="PF02882">
    <property type="entry name" value="THF_DHG_CYH_C"/>
    <property type="match status" value="1"/>
</dbReference>
<dbReference type="PANTHER" id="PTHR48099">
    <property type="entry name" value="C-1-TETRAHYDROFOLATE SYNTHASE, CYTOPLASMIC-RELATED"/>
    <property type="match status" value="1"/>
</dbReference>
<dbReference type="EC" id="3.5.4.9" evidence="1"/>
<dbReference type="GO" id="GO:0005829">
    <property type="term" value="C:cytosol"/>
    <property type="evidence" value="ECO:0007669"/>
    <property type="project" value="TreeGrafter"/>
</dbReference>
<dbReference type="GO" id="GO:0004488">
    <property type="term" value="F:methylenetetrahydrofolate dehydrogenase (NADP+) activity"/>
    <property type="evidence" value="ECO:0007669"/>
    <property type="project" value="InterPro"/>
</dbReference>
<name>R7RW26_STEHR</name>
<dbReference type="GO" id="GO:0035999">
    <property type="term" value="P:tetrahydrofolate interconversion"/>
    <property type="evidence" value="ECO:0007669"/>
    <property type="project" value="TreeGrafter"/>
</dbReference>
<keyword evidence="4" id="KW-1185">Reference proteome</keyword>
<protein>
    <recommendedName>
        <fullName evidence="1">methenyltetrahydrofolate cyclohydrolase</fullName>
        <ecNumber evidence="1">3.5.4.9</ecNumber>
    </recommendedName>
</protein>
<dbReference type="eggNOG" id="KOG4230">
    <property type="taxonomic scope" value="Eukaryota"/>
</dbReference>
<dbReference type="PANTHER" id="PTHR48099:SF5">
    <property type="entry name" value="C-1-TETRAHYDROFOLATE SYNTHASE, CYTOPLASMIC"/>
    <property type="match status" value="1"/>
</dbReference>
<accession>R7RW26</accession>
<evidence type="ECO:0000313" key="3">
    <source>
        <dbReference type="EMBL" id="EIM78953.1"/>
    </source>
</evidence>
<proteinExistence type="predicted"/>
<evidence type="ECO:0000256" key="1">
    <source>
        <dbReference type="ARBA" id="ARBA00012776"/>
    </source>
</evidence>
<dbReference type="GeneID" id="18802567"/>
<organism evidence="3 4">
    <name type="scientific">Stereum hirsutum (strain FP-91666)</name>
    <name type="common">White-rot fungus</name>
    <dbReference type="NCBI Taxonomy" id="721885"/>
    <lineage>
        <taxon>Eukaryota</taxon>
        <taxon>Fungi</taxon>
        <taxon>Dikarya</taxon>
        <taxon>Basidiomycota</taxon>
        <taxon>Agaricomycotina</taxon>
        <taxon>Agaricomycetes</taxon>
        <taxon>Russulales</taxon>
        <taxon>Stereaceae</taxon>
        <taxon>Stereum</taxon>
    </lineage>
</organism>
<dbReference type="GO" id="GO:0004477">
    <property type="term" value="F:methenyltetrahydrofolate cyclohydrolase activity"/>
    <property type="evidence" value="ECO:0007669"/>
    <property type="project" value="UniProtKB-EC"/>
</dbReference>
<dbReference type="InterPro" id="IPR020631">
    <property type="entry name" value="THF_DH/CycHdrlase_NAD-bd_dom"/>
</dbReference>